<evidence type="ECO:0000313" key="4">
    <source>
        <dbReference type="EMBL" id="TGO05114.1"/>
    </source>
</evidence>
<dbReference type="Pfam" id="PF00271">
    <property type="entry name" value="Helicase_C"/>
    <property type="match status" value="1"/>
</dbReference>
<organism evidence="4 5">
    <name type="scientific">Serinibacter arcticus</name>
    <dbReference type="NCBI Taxonomy" id="1655435"/>
    <lineage>
        <taxon>Bacteria</taxon>
        <taxon>Bacillati</taxon>
        <taxon>Actinomycetota</taxon>
        <taxon>Actinomycetes</taxon>
        <taxon>Micrococcales</taxon>
        <taxon>Beutenbergiaceae</taxon>
        <taxon>Serinibacter</taxon>
    </lineage>
</organism>
<dbReference type="GO" id="GO:0005524">
    <property type="term" value="F:ATP binding"/>
    <property type="evidence" value="ECO:0007669"/>
    <property type="project" value="InterPro"/>
</dbReference>
<dbReference type="RefSeq" id="WP_135849167.1">
    <property type="nucleotide sequence ID" value="NZ_RHPJ01000002.1"/>
</dbReference>
<dbReference type="OrthoDB" id="9814088at2"/>
<dbReference type="GO" id="GO:0004386">
    <property type="term" value="F:helicase activity"/>
    <property type="evidence" value="ECO:0007669"/>
    <property type="project" value="UniProtKB-KW"/>
</dbReference>
<dbReference type="Pfam" id="PF13091">
    <property type="entry name" value="PLDc_2"/>
    <property type="match status" value="1"/>
</dbReference>
<gene>
    <name evidence="4" type="ORF">SERN_1118</name>
</gene>
<dbReference type="SMART" id="SM00487">
    <property type="entry name" value="DEXDc"/>
    <property type="match status" value="1"/>
</dbReference>
<evidence type="ECO:0000256" key="1">
    <source>
        <dbReference type="ARBA" id="ARBA00022801"/>
    </source>
</evidence>
<keyword evidence="5" id="KW-1185">Reference proteome</keyword>
<dbReference type="InterPro" id="IPR049730">
    <property type="entry name" value="SNF2/RAD54-like_C"/>
</dbReference>
<evidence type="ECO:0000313" key="5">
    <source>
        <dbReference type="Proteomes" id="UP000297318"/>
    </source>
</evidence>
<dbReference type="PANTHER" id="PTHR45766">
    <property type="entry name" value="DNA ANNEALING HELICASE AND ENDONUCLEASE ZRANB3 FAMILY MEMBER"/>
    <property type="match status" value="1"/>
</dbReference>
<evidence type="ECO:0000259" key="3">
    <source>
        <dbReference type="PROSITE" id="PS51194"/>
    </source>
</evidence>
<protein>
    <submittedName>
        <fullName evidence="4">Helicase</fullName>
    </submittedName>
</protein>
<feature type="domain" description="Helicase C-terminal" evidence="3">
    <location>
        <begin position="697"/>
        <end position="867"/>
    </location>
</feature>
<dbReference type="InterPro" id="IPR025202">
    <property type="entry name" value="PLD-like_dom"/>
</dbReference>
<keyword evidence="4" id="KW-0347">Helicase</keyword>
<feature type="domain" description="Helicase ATP-binding" evidence="2">
    <location>
        <begin position="274"/>
        <end position="413"/>
    </location>
</feature>
<comment type="caution">
    <text evidence="4">The sequence shown here is derived from an EMBL/GenBank/DDBJ whole genome shotgun (WGS) entry which is preliminary data.</text>
</comment>
<reference evidence="4 5" key="1">
    <citation type="submission" date="2018-11" db="EMBL/GenBank/DDBJ databases">
        <title>Complete genome sequencing of the Actinobacteria Serinibacter sp. K3-2.</title>
        <authorList>
            <person name="Rakitin A.L."/>
            <person name="Beletsky A.V."/>
            <person name="Mardanov A.V."/>
            <person name="Ravin N.V."/>
            <person name="Gromova A.S."/>
            <person name="Filippova S.N."/>
            <person name="Gal'Chenko V.F."/>
        </authorList>
    </citation>
    <scope>NUCLEOTIDE SEQUENCE [LARGE SCALE GENOMIC DNA]</scope>
    <source>
        <strain evidence="4 5">K3-2</strain>
    </source>
</reference>
<keyword evidence="1" id="KW-0378">Hydrolase</keyword>
<dbReference type="InterPro" id="IPR027417">
    <property type="entry name" value="P-loop_NTPase"/>
</dbReference>
<dbReference type="Proteomes" id="UP000297318">
    <property type="component" value="Unassembled WGS sequence"/>
</dbReference>
<keyword evidence="4" id="KW-0067">ATP-binding</keyword>
<dbReference type="GO" id="GO:0016787">
    <property type="term" value="F:hydrolase activity"/>
    <property type="evidence" value="ECO:0007669"/>
    <property type="project" value="UniProtKB-KW"/>
</dbReference>
<dbReference type="InterPro" id="IPR001650">
    <property type="entry name" value="Helicase_C-like"/>
</dbReference>
<dbReference type="PROSITE" id="PS51194">
    <property type="entry name" value="HELICASE_CTER"/>
    <property type="match status" value="1"/>
</dbReference>
<evidence type="ECO:0000259" key="2">
    <source>
        <dbReference type="PROSITE" id="PS51192"/>
    </source>
</evidence>
<dbReference type="AlphaFoldDB" id="A0A4Z1DZT0"/>
<dbReference type="CDD" id="cd09178">
    <property type="entry name" value="PLDc_N_Snf2_like"/>
    <property type="match status" value="1"/>
</dbReference>
<dbReference type="InterPro" id="IPR000330">
    <property type="entry name" value="SNF2_N"/>
</dbReference>
<keyword evidence="4" id="KW-0547">Nucleotide-binding</keyword>
<dbReference type="Gene3D" id="3.40.50.300">
    <property type="entry name" value="P-loop containing nucleotide triphosphate hydrolases"/>
    <property type="match status" value="2"/>
</dbReference>
<name>A0A4Z1DZT0_9MICO</name>
<dbReference type="SMART" id="SM00490">
    <property type="entry name" value="HELICc"/>
    <property type="match status" value="1"/>
</dbReference>
<sequence length="1091" mass="120349">MTRIFDNLSDETRLGPHLRATLPGFERMDVAVGYFNLRGWAMFDDLVRTKLQSAGTPLVRILIGMVLPTAQQSTIEDLQAGLDGTTTPEADRATARERKAQLLEHLREQLMRGVPTAADRTTLASLRELIATGRVEVKVFTSRPLHGKAYILHRSDLNNPILGFVGSSNLTAPGLVSNLELNVDVMDGAAASDLDRWFTTLWDDRYALPVSADLLDLLEESWAAAAPRSPYDVFLKVCFDLSRDVREGLAAYSVPAEVSGKLLKFQATAVRTLARRVMSRRGTMLGDVVGLGKTLTAISVALMLRDEHGFRPLVLCPKNLESMWREHLEAYGLHGGEVVTYSRAHADLKSLRGRYGFVIVDESHTLRNEDTRAYAAVKDHLEINDSRVLLLTATPFNIRFADVANQLGLYIGPDDDLGLSPTAALAQDPDLANRPTVDGKITTLEAFRLSEFAEDWARLMSEHLVRRTRSFIQRTYAETDPKTGQLYLRFNDGRRFTFPKRVPRPVEHSFGEDDPARLMASDATLDAIRALDLPRYNLAPYLADDIAYSDAEKTFVDNVISSGGQVAGFVRTLLYKRLSSSGYSFLLSVRKHLARNELFTYAIENNLPLPTGSIEDALMGDVDPSDADIDGTLSLVGDAAARYAALEAAAPKKVTWVRPALFTSALAEDLTNDGALLSRLLEQFGTWRTETDSKLSALVHLLTDTHPDEKVLIFTEYRDTAEYIGRALADAGVASVGVATGSSENPTALAHRFSPLSNALPGADPLDPERELRILVATDVLSEGQNLQDSHVIVNFDLPWAIIRLIQRAGRVDRIGQEADEVILYSFFHDSVDQVIDLRRRIAERLKANAAAFGSDEQFFGTADEVKTLTDLYTGTLDEPEDEGDVDAASLAYEYWQKATKEDAALAERIQRLPDLIDATRRERVSDEGPGVACFVRTASDLDGFGWATPAGELKLLTGQEALRLFEATPDTPALPIRYDHDQLIVNLVRGPLAAPQALAGKMRGVRRTVWNRLGTTLMDHDAETSAALEALYQHPLTSEAERRLRRAIRHSADDTNLATLVALLHRDEQLVLAGRGNDPVRIVTSLGVIP</sequence>
<dbReference type="InterPro" id="IPR014001">
    <property type="entry name" value="Helicase_ATP-bd"/>
</dbReference>
<accession>A0A4Z1DZT0</accession>
<dbReference type="SUPFAM" id="SSF52540">
    <property type="entry name" value="P-loop containing nucleoside triphosphate hydrolases"/>
    <property type="match status" value="1"/>
</dbReference>
<dbReference type="CDD" id="cd18793">
    <property type="entry name" value="SF2_C_SNF"/>
    <property type="match status" value="1"/>
</dbReference>
<dbReference type="PANTHER" id="PTHR45766:SF6">
    <property type="entry name" value="SWI_SNF-RELATED MATRIX-ASSOCIATED ACTIN-DEPENDENT REGULATOR OF CHROMATIN SUBFAMILY A-LIKE PROTEIN 1"/>
    <property type="match status" value="1"/>
</dbReference>
<dbReference type="Gene3D" id="3.30.870.10">
    <property type="entry name" value="Endonuclease Chain A"/>
    <property type="match status" value="1"/>
</dbReference>
<dbReference type="SUPFAM" id="SSF56024">
    <property type="entry name" value="Phospholipase D/nuclease"/>
    <property type="match status" value="1"/>
</dbReference>
<proteinExistence type="predicted"/>
<dbReference type="PROSITE" id="PS51192">
    <property type="entry name" value="HELICASE_ATP_BIND_1"/>
    <property type="match status" value="1"/>
</dbReference>
<dbReference type="EMBL" id="RHPJ01000002">
    <property type="protein sequence ID" value="TGO05114.1"/>
    <property type="molecule type" value="Genomic_DNA"/>
</dbReference>
<dbReference type="Pfam" id="PF00176">
    <property type="entry name" value="SNF2-rel_dom"/>
    <property type="match status" value="1"/>
</dbReference>